<dbReference type="AlphaFoldDB" id="A0A0E9V9A7"/>
<proteinExistence type="predicted"/>
<reference evidence="1" key="1">
    <citation type="submission" date="2014-11" db="EMBL/GenBank/DDBJ databases">
        <authorList>
            <person name="Amaro Gonzalez C."/>
        </authorList>
    </citation>
    <scope>NUCLEOTIDE SEQUENCE</scope>
</reference>
<protein>
    <submittedName>
        <fullName evidence="1">Uncharacterized protein</fullName>
    </submittedName>
</protein>
<sequence length="19" mass="2086">MFWSSCSPKRTAASEPCVV</sequence>
<evidence type="ECO:0000313" key="1">
    <source>
        <dbReference type="EMBL" id="JAH74632.1"/>
    </source>
</evidence>
<reference evidence="1" key="2">
    <citation type="journal article" date="2015" name="Fish Shellfish Immunol.">
        <title>Early steps in the European eel (Anguilla anguilla)-Vibrio vulnificus interaction in the gills: Role of the RtxA13 toxin.</title>
        <authorList>
            <person name="Callol A."/>
            <person name="Pajuelo D."/>
            <person name="Ebbesson L."/>
            <person name="Teles M."/>
            <person name="MacKenzie S."/>
            <person name="Amaro C."/>
        </authorList>
    </citation>
    <scope>NUCLEOTIDE SEQUENCE</scope>
</reference>
<accession>A0A0E9V9A7</accession>
<organism evidence="1">
    <name type="scientific">Anguilla anguilla</name>
    <name type="common">European freshwater eel</name>
    <name type="synonym">Muraena anguilla</name>
    <dbReference type="NCBI Taxonomy" id="7936"/>
    <lineage>
        <taxon>Eukaryota</taxon>
        <taxon>Metazoa</taxon>
        <taxon>Chordata</taxon>
        <taxon>Craniata</taxon>
        <taxon>Vertebrata</taxon>
        <taxon>Euteleostomi</taxon>
        <taxon>Actinopterygii</taxon>
        <taxon>Neopterygii</taxon>
        <taxon>Teleostei</taxon>
        <taxon>Anguilliformes</taxon>
        <taxon>Anguillidae</taxon>
        <taxon>Anguilla</taxon>
    </lineage>
</organism>
<name>A0A0E9V9A7_ANGAN</name>
<dbReference type="EMBL" id="GBXM01033945">
    <property type="protein sequence ID" value="JAH74632.1"/>
    <property type="molecule type" value="Transcribed_RNA"/>
</dbReference>